<dbReference type="InterPro" id="IPR009057">
    <property type="entry name" value="Homeodomain-like_sf"/>
</dbReference>
<dbReference type="Proteomes" id="UP000034854">
    <property type="component" value="Unassembled WGS sequence"/>
</dbReference>
<sequence length="76" mass="8231">MKQKTIFPNIAVHPGVRFGKPVIAGTRVPVDVVVGKIAGGMVVNDVMREYDLTKRQVFAALQYAANVVAHEDVIIA</sequence>
<dbReference type="Gene3D" id="1.10.10.10">
    <property type="entry name" value="Winged helix-like DNA-binding domain superfamily/Winged helix DNA-binding domain"/>
    <property type="match status" value="1"/>
</dbReference>
<evidence type="ECO:0008006" key="3">
    <source>
        <dbReference type="Google" id="ProtNLM"/>
    </source>
</evidence>
<reference evidence="1 2" key="1">
    <citation type="journal article" date="2015" name="Nature">
        <title>rRNA introns, odd ribosomes, and small enigmatic genomes across a large radiation of phyla.</title>
        <authorList>
            <person name="Brown C.T."/>
            <person name="Hug L.A."/>
            <person name="Thomas B.C."/>
            <person name="Sharon I."/>
            <person name="Castelle C.J."/>
            <person name="Singh A."/>
            <person name="Wilkins M.J."/>
            <person name="Williams K.H."/>
            <person name="Banfield J.F."/>
        </authorList>
    </citation>
    <scope>NUCLEOTIDE SEQUENCE [LARGE SCALE GENOMIC DNA]</scope>
</reference>
<dbReference type="AlphaFoldDB" id="A0A0G0UEN1"/>
<dbReference type="Pfam" id="PF04255">
    <property type="entry name" value="DUF433"/>
    <property type="match status" value="1"/>
</dbReference>
<organism evidence="1 2">
    <name type="scientific">Candidatus Curtissbacteria bacterium GW2011_GWA1_41_11</name>
    <dbReference type="NCBI Taxonomy" id="1618409"/>
    <lineage>
        <taxon>Bacteria</taxon>
        <taxon>Candidatus Curtissiibacteriota</taxon>
    </lineage>
</organism>
<name>A0A0G0UEN1_9BACT</name>
<accession>A0A0G0UEN1</accession>
<gene>
    <name evidence="1" type="ORF">UU34_C0005G0037</name>
</gene>
<proteinExistence type="predicted"/>
<dbReference type="InterPro" id="IPR036388">
    <property type="entry name" value="WH-like_DNA-bd_sf"/>
</dbReference>
<dbReference type="EMBL" id="LCAG01000005">
    <property type="protein sequence ID" value="KKR87363.1"/>
    <property type="molecule type" value="Genomic_DNA"/>
</dbReference>
<evidence type="ECO:0000313" key="1">
    <source>
        <dbReference type="EMBL" id="KKR87363.1"/>
    </source>
</evidence>
<dbReference type="SUPFAM" id="SSF46689">
    <property type="entry name" value="Homeodomain-like"/>
    <property type="match status" value="1"/>
</dbReference>
<evidence type="ECO:0000313" key="2">
    <source>
        <dbReference type="Proteomes" id="UP000034854"/>
    </source>
</evidence>
<protein>
    <recommendedName>
        <fullName evidence="3">DUF433 domain-containing protein</fullName>
    </recommendedName>
</protein>
<dbReference type="InterPro" id="IPR007367">
    <property type="entry name" value="DUF433"/>
</dbReference>
<dbReference type="PANTHER" id="PTHR34849">
    <property type="entry name" value="SSL5025 PROTEIN"/>
    <property type="match status" value="1"/>
</dbReference>
<dbReference type="PANTHER" id="PTHR34849:SF3">
    <property type="entry name" value="SSR2962 PROTEIN"/>
    <property type="match status" value="1"/>
</dbReference>
<comment type="caution">
    <text evidence="1">The sequence shown here is derived from an EMBL/GenBank/DDBJ whole genome shotgun (WGS) entry which is preliminary data.</text>
</comment>